<evidence type="ECO:0000313" key="4">
    <source>
        <dbReference type="Proteomes" id="UP000528824"/>
    </source>
</evidence>
<dbReference type="AlphaFoldDB" id="A0A7W8XJB6"/>
<sequence>MTQKFLDNNRVIAWLERFDEADRANARLLLSLLKLVSANEFRQAMMELLERQITESELPLALFNETERAKRKGKPHRLFKETKVGKTLRAEDKVGPALVPRQRYIGEQIGSEGVTANILTQFQKLHKRDVLLSPGAQIIRERKVRRFVLATDFIGSGDRINDFLNAAWRVRSVRSWWSRREAAGLSFDVIAFSGTTDGIERVRNHPCQPTVHVAVVCPTIRSVFPPSKAAEIEAFCQKYVPKRLAEVALGYGQTGSLIAFSHSMPNNAPAIFWEKFKRSKPLFPSRVTVDVGSPFPLAIGSVAEKARLEAAVGLQSASEPAQPITIEAIVLAALQRGPRLPEAISGRLGLNLFDVNEALLKLRDLSWIDGHNQLTDRGRLVLHRLALPSAAKQLPKSRNGYYFPKSLRVPRDV</sequence>
<dbReference type="RefSeq" id="WP_183919314.1">
    <property type="nucleotide sequence ID" value="NZ_JACHBB010000014.1"/>
</dbReference>
<dbReference type="Pfam" id="PF24390">
    <property type="entry name" value="PRTase-CE"/>
    <property type="match status" value="1"/>
</dbReference>
<dbReference type="Proteomes" id="UP000528824">
    <property type="component" value="Unassembled WGS sequence"/>
</dbReference>
<evidence type="ECO:0000313" key="3">
    <source>
        <dbReference type="EMBL" id="MBB5563900.1"/>
    </source>
</evidence>
<reference evidence="3 4" key="1">
    <citation type="submission" date="2020-08" db="EMBL/GenBank/DDBJ databases">
        <title>Genomic Encyclopedia of Type Strains, Phase IV (KMG-V): Genome sequencing to study the core and pangenomes of soil and plant-associated prokaryotes.</title>
        <authorList>
            <person name="Whitman W."/>
        </authorList>
    </citation>
    <scope>NUCLEOTIDE SEQUENCE [LARGE SCALE GENOMIC DNA]</scope>
    <source>
        <strain evidence="3 4">SEMIA 4034</strain>
    </source>
</reference>
<name>A0A7W8XJB6_9HYPH</name>
<comment type="caution">
    <text evidence="3">The sequence shown here is derived from an EMBL/GenBank/DDBJ whole genome shotgun (WGS) entry which is preliminary data.</text>
</comment>
<dbReference type="InterPro" id="IPR056920">
    <property type="entry name" value="PRTase-CE"/>
</dbReference>
<evidence type="ECO:0000259" key="1">
    <source>
        <dbReference type="Pfam" id="PF24390"/>
    </source>
</evidence>
<dbReference type="InterPro" id="IPR057055">
    <property type="entry name" value="wHTH-PRTase_assoc"/>
</dbReference>
<dbReference type="EMBL" id="JACHBC010000015">
    <property type="protein sequence ID" value="MBB5563900.1"/>
    <property type="molecule type" value="Genomic_DNA"/>
</dbReference>
<protein>
    <submittedName>
        <fullName evidence="3">Uncharacterized protein</fullName>
    </submittedName>
</protein>
<evidence type="ECO:0000259" key="2">
    <source>
        <dbReference type="Pfam" id="PF24409"/>
    </source>
</evidence>
<dbReference type="Pfam" id="PF24409">
    <property type="entry name" value="wHTH-PRTase_assc"/>
    <property type="match status" value="1"/>
</dbReference>
<feature type="domain" description="PRTase associated wHTH" evidence="2">
    <location>
        <begin position="329"/>
        <end position="408"/>
    </location>
</feature>
<feature type="domain" description="PRTase-CE" evidence="1">
    <location>
        <begin position="11"/>
        <end position="284"/>
    </location>
</feature>
<accession>A0A7W8XJB6</accession>
<keyword evidence="4" id="KW-1185">Reference proteome</keyword>
<gene>
    <name evidence="3" type="ORF">GGI59_005602</name>
</gene>
<proteinExistence type="predicted"/>
<organism evidence="3 4">
    <name type="scientific">Rhizobium lentis</name>
    <dbReference type="NCBI Taxonomy" id="1138194"/>
    <lineage>
        <taxon>Bacteria</taxon>
        <taxon>Pseudomonadati</taxon>
        <taxon>Pseudomonadota</taxon>
        <taxon>Alphaproteobacteria</taxon>
        <taxon>Hyphomicrobiales</taxon>
        <taxon>Rhizobiaceae</taxon>
        <taxon>Rhizobium/Agrobacterium group</taxon>
        <taxon>Rhizobium</taxon>
    </lineage>
</organism>